<dbReference type="GO" id="GO:0005524">
    <property type="term" value="F:ATP binding"/>
    <property type="evidence" value="ECO:0007669"/>
    <property type="project" value="UniProtKB-KW"/>
</dbReference>
<evidence type="ECO:0000313" key="2">
    <source>
        <dbReference type="EMBL" id="QPI38139.1"/>
    </source>
</evidence>
<dbReference type="InterPro" id="IPR025662">
    <property type="entry name" value="Sigma_54_int_dom_ATP-bd_1"/>
</dbReference>
<dbReference type="EMBL" id="BLKU01000005">
    <property type="protein sequence ID" value="GFG65508.1"/>
    <property type="molecule type" value="Genomic_DNA"/>
</dbReference>
<keyword evidence="2" id="KW-0547">Nucleotide-binding</keyword>
<keyword evidence="3" id="KW-1185">Reference proteome</keyword>
<dbReference type="InterPro" id="IPR027417">
    <property type="entry name" value="P-loop_NTPase"/>
</dbReference>
<dbReference type="Gene3D" id="3.40.50.300">
    <property type="entry name" value="P-loop containing nucleotide triphosphate hydrolases"/>
    <property type="match status" value="1"/>
</dbReference>
<proteinExistence type="predicted"/>
<evidence type="ECO:0000313" key="1">
    <source>
        <dbReference type="EMBL" id="GFG65508.1"/>
    </source>
</evidence>
<dbReference type="Proteomes" id="UP000663583">
    <property type="component" value="Chromosome"/>
</dbReference>
<dbReference type="EMBL" id="CP065047">
    <property type="protein sequence ID" value="QPI38139.1"/>
    <property type="molecule type" value="Genomic_DNA"/>
</dbReference>
<accession>A0AAX1J9E7</accession>
<dbReference type="KEGG" id="mku:I2456_00670"/>
<evidence type="ECO:0000313" key="3">
    <source>
        <dbReference type="Proteomes" id="UP000465306"/>
    </source>
</evidence>
<dbReference type="SUPFAM" id="SSF52540">
    <property type="entry name" value="P-loop containing nucleoside triphosphate hydrolases"/>
    <property type="match status" value="1"/>
</dbReference>
<name>A0AAX1J9E7_9MYCO</name>
<evidence type="ECO:0000313" key="4">
    <source>
        <dbReference type="Proteomes" id="UP000663583"/>
    </source>
</evidence>
<protein>
    <submittedName>
        <fullName evidence="2">ATP-binding protein</fullName>
    </submittedName>
</protein>
<reference evidence="2" key="3">
    <citation type="submission" date="2020-11" db="EMBL/GenBank/DDBJ databases">
        <title>Intraspecies plasmid and genomic variation of Mycobacterium kubicae revealed by the complete genome sequences of two clinical isolates.</title>
        <authorList>
            <person name="Hendrix J.R."/>
            <person name="Epperson L.E."/>
            <person name="Honda J.R."/>
            <person name="Strong M."/>
        </authorList>
    </citation>
    <scope>NUCLEOTIDE SEQUENCE</scope>
    <source>
        <strain evidence="2">JCM 13573</strain>
    </source>
</reference>
<dbReference type="PROSITE" id="PS00675">
    <property type="entry name" value="SIGMA54_INTERACT_1"/>
    <property type="match status" value="1"/>
</dbReference>
<keyword evidence="2" id="KW-0067">ATP-binding</keyword>
<sequence>MRPEVWQVVTSTAPVVLVTGDTGTGKSSVLQSTLAEYASTVVAPPVSVCLFDSGALQVALFEALATVLATAGPGESKWRDLAKRFRHATREAALEVGKALADAVVEEVVEFAKTKLGENAGKGLLKFWKSLKKDTSPDLRRTLRAQSDTNVVRLLMQMSDEVASVVGRDLVITLDEGNRLSDDDQRILASIAAAPARRVRIVIAWSTAEIDSLPGLVRLRKLSVPEIEVAGLSREDIERWLTSVGMAQMTDDIHSLTAGYPLLVEGLVAYLRSGGPLDRYSAPTLFTTCWPTRSRDCRQTPIMLHADCLLSRTRCPRARFRAISALTLSRGVQCAMLLNAKKFSPCPTPTARGSTKHGALTYGALS</sequence>
<gene>
    <name evidence="2" type="ORF">I2456_00670</name>
    <name evidence="1" type="ORF">MKUB_29980</name>
</gene>
<dbReference type="RefSeq" id="WP_085074363.1">
    <property type="nucleotide sequence ID" value="NZ_BLKU01000005.1"/>
</dbReference>
<organism evidence="2 4">
    <name type="scientific">Mycobacterium kubicae</name>
    <dbReference type="NCBI Taxonomy" id="120959"/>
    <lineage>
        <taxon>Bacteria</taxon>
        <taxon>Bacillati</taxon>
        <taxon>Actinomycetota</taxon>
        <taxon>Actinomycetes</taxon>
        <taxon>Mycobacteriales</taxon>
        <taxon>Mycobacteriaceae</taxon>
        <taxon>Mycobacterium</taxon>
        <taxon>Mycobacterium simiae complex</taxon>
    </lineage>
</organism>
<dbReference type="Proteomes" id="UP000465306">
    <property type="component" value="Unassembled WGS sequence"/>
</dbReference>
<reference evidence="1 3" key="1">
    <citation type="journal article" date="2019" name="Emerg. Microbes Infect.">
        <title>Comprehensive subspecies identification of 175 nontuberculous mycobacteria species based on 7547 genomic profiles.</title>
        <authorList>
            <person name="Matsumoto Y."/>
            <person name="Kinjo T."/>
            <person name="Motooka D."/>
            <person name="Nabeya D."/>
            <person name="Jung N."/>
            <person name="Uechi K."/>
            <person name="Horii T."/>
            <person name="Iida T."/>
            <person name="Fujita J."/>
            <person name="Nakamura S."/>
        </authorList>
    </citation>
    <scope>NUCLEOTIDE SEQUENCE [LARGE SCALE GENOMIC DNA]</scope>
    <source>
        <strain evidence="1 3">JCM 13573</strain>
    </source>
</reference>
<dbReference type="AlphaFoldDB" id="A0AAX1J9E7"/>
<reference evidence="1" key="2">
    <citation type="submission" date="2020-02" db="EMBL/GenBank/DDBJ databases">
        <authorList>
            <person name="Matsumoto Y."/>
            <person name="Kinjo T."/>
            <person name="Motooka D."/>
            <person name="Nabeya D."/>
            <person name="Jung N."/>
            <person name="Uechi K."/>
            <person name="Horii T."/>
            <person name="Iida T."/>
            <person name="Fujita J."/>
            <person name="Nakamura S."/>
        </authorList>
    </citation>
    <scope>NUCLEOTIDE SEQUENCE</scope>
    <source>
        <strain evidence="1">JCM 13573</strain>
    </source>
</reference>